<keyword evidence="3" id="KW-1185">Reference proteome</keyword>
<evidence type="ECO:0000256" key="1">
    <source>
        <dbReference type="SAM" id="SignalP"/>
    </source>
</evidence>
<sequence length="133" mass="14694">MKRWPLLLLLSLLAITGAWAQPMTEEEEPQVTGIEASRSNGGFLGLNIEGNALVLRFYDEEKTEIKPDAARATARWSNPQKAGQQRAVLAPSGNVLRTPAVVRPPHVFIVYLSLFTADGEVIESHAFNIRNLE</sequence>
<dbReference type="RefSeq" id="WP_221030689.1">
    <property type="nucleotide sequence ID" value="NZ_CP139781.1"/>
</dbReference>
<keyword evidence="1" id="KW-0732">Signal</keyword>
<proteinExistence type="predicted"/>
<evidence type="ECO:0000313" key="3">
    <source>
        <dbReference type="Proteomes" id="UP000738431"/>
    </source>
</evidence>
<evidence type="ECO:0000313" key="2">
    <source>
        <dbReference type="EMBL" id="WRQ86854.1"/>
    </source>
</evidence>
<name>A0ABZ1C5G9_9BACT</name>
<dbReference type="Proteomes" id="UP000738431">
    <property type="component" value="Chromosome"/>
</dbReference>
<dbReference type="EMBL" id="CP139781">
    <property type="protein sequence ID" value="WRQ86854.1"/>
    <property type="molecule type" value="Genomic_DNA"/>
</dbReference>
<feature type="signal peptide" evidence="1">
    <location>
        <begin position="1"/>
        <end position="20"/>
    </location>
</feature>
<feature type="chain" id="PRO_5045112737" evidence="1">
    <location>
        <begin position="21"/>
        <end position="133"/>
    </location>
</feature>
<reference evidence="2 3" key="1">
    <citation type="submission" date="2021-08" db="EMBL/GenBank/DDBJ databases">
        <authorList>
            <person name="Zhang D."/>
            <person name="Zhang A."/>
            <person name="Wang L."/>
        </authorList>
    </citation>
    <scope>NUCLEOTIDE SEQUENCE [LARGE SCALE GENOMIC DNA]</scope>
    <source>
        <strain evidence="2 3">WL0086</strain>
    </source>
</reference>
<protein>
    <submittedName>
        <fullName evidence="2">Uncharacterized protein</fullName>
    </submittedName>
</protein>
<reference evidence="2 3" key="2">
    <citation type="submission" date="2023-12" db="EMBL/GenBank/DDBJ databases">
        <title>Description of an unclassified Opitutus bacterium of Verrucomicrobiota.</title>
        <authorList>
            <person name="Zhang D.-F."/>
        </authorList>
    </citation>
    <scope>NUCLEOTIDE SEQUENCE [LARGE SCALE GENOMIC DNA]</scope>
    <source>
        <strain evidence="2 3">WL0086</strain>
    </source>
</reference>
<accession>A0ABZ1C5G9</accession>
<gene>
    <name evidence="2" type="ORF">K1X11_018740</name>
</gene>
<organism evidence="2 3">
    <name type="scientific">Actomonas aquatica</name>
    <dbReference type="NCBI Taxonomy" id="2866162"/>
    <lineage>
        <taxon>Bacteria</taxon>
        <taxon>Pseudomonadati</taxon>
        <taxon>Verrucomicrobiota</taxon>
        <taxon>Opitutia</taxon>
        <taxon>Opitutales</taxon>
        <taxon>Opitutaceae</taxon>
        <taxon>Actomonas</taxon>
    </lineage>
</organism>